<name>A0ACC2GUA7_DALPE</name>
<evidence type="ECO:0000313" key="1">
    <source>
        <dbReference type="EMBL" id="KAJ8007202.1"/>
    </source>
</evidence>
<protein>
    <submittedName>
        <fullName evidence="1">Uncharacterized protein</fullName>
    </submittedName>
</protein>
<gene>
    <name evidence="1" type="ORF">DPEC_G00115090</name>
</gene>
<reference evidence="1" key="1">
    <citation type="submission" date="2021-05" db="EMBL/GenBank/DDBJ databases">
        <authorList>
            <person name="Pan Q."/>
            <person name="Jouanno E."/>
            <person name="Zahm M."/>
            <person name="Klopp C."/>
            <person name="Cabau C."/>
            <person name="Louis A."/>
            <person name="Berthelot C."/>
            <person name="Parey E."/>
            <person name="Roest Crollius H."/>
            <person name="Montfort J."/>
            <person name="Robinson-Rechavi M."/>
            <person name="Bouchez O."/>
            <person name="Lampietro C."/>
            <person name="Lopez Roques C."/>
            <person name="Donnadieu C."/>
            <person name="Postlethwait J."/>
            <person name="Bobe J."/>
            <person name="Dillon D."/>
            <person name="Chandos A."/>
            <person name="von Hippel F."/>
            <person name="Guiguen Y."/>
        </authorList>
    </citation>
    <scope>NUCLEOTIDE SEQUENCE</scope>
    <source>
        <strain evidence="1">YG-Jan2019</strain>
    </source>
</reference>
<comment type="caution">
    <text evidence="1">The sequence shown here is derived from an EMBL/GenBank/DDBJ whole genome shotgun (WGS) entry which is preliminary data.</text>
</comment>
<keyword evidence="2" id="KW-1185">Reference proteome</keyword>
<evidence type="ECO:0000313" key="2">
    <source>
        <dbReference type="Proteomes" id="UP001157502"/>
    </source>
</evidence>
<organism evidence="1 2">
    <name type="scientific">Dallia pectoralis</name>
    <name type="common">Alaska blackfish</name>
    <dbReference type="NCBI Taxonomy" id="75939"/>
    <lineage>
        <taxon>Eukaryota</taxon>
        <taxon>Metazoa</taxon>
        <taxon>Chordata</taxon>
        <taxon>Craniata</taxon>
        <taxon>Vertebrata</taxon>
        <taxon>Euteleostomi</taxon>
        <taxon>Actinopterygii</taxon>
        <taxon>Neopterygii</taxon>
        <taxon>Teleostei</taxon>
        <taxon>Protacanthopterygii</taxon>
        <taxon>Esociformes</taxon>
        <taxon>Umbridae</taxon>
        <taxon>Dallia</taxon>
    </lineage>
</organism>
<dbReference type="EMBL" id="CM055736">
    <property type="protein sequence ID" value="KAJ8007202.1"/>
    <property type="molecule type" value="Genomic_DNA"/>
</dbReference>
<sequence>MRQQLFSCWRTVGGEQNSAREGVLGPYPPAGEALMSRRTASELATLEKLRMKGSGLTNRDPNSVKRNRINSTDITARVQKNLSSPNMVHIVNIHPPVTT</sequence>
<accession>A0ACC2GUA7</accession>
<proteinExistence type="predicted"/>
<dbReference type="Proteomes" id="UP001157502">
    <property type="component" value="Chromosome 9"/>
</dbReference>